<dbReference type="InterPro" id="IPR023635">
    <property type="entry name" value="Peptide_deformylase"/>
</dbReference>
<evidence type="ECO:0000256" key="1">
    <source>
        <dbReference type="ARBA" id="ARBA00010759"/>
    </source>
</evidence>
<dbReference type="EC" id="3.5.1.88" evidence="2"/>
<dbReference type="InterPro" id="IPR016181">
    <property type="entry name" value="Acyl_CoA_acyltransferase"/>
</dbReference>
<dbReference type="Pfam" id="PF01327">
    <property type="entry name" value="Pep_deformylase"/>
    <property type="match status" value="1"/>
</dbReference>
<proteinExistence type="inferred from homology"/>
<organism evidence="3 4">
    <name type="scientific">Aeromonas veronii</name>
    <dbReference type="NCBI Taxonomy" id="654"/>
    <lineage>
        <taxon>Bacteria</taxon>
        <taxon>Pseudomonadati</taxon>
        <taxon>Pseudomonadota</taxon>
        <taxon>Gammaproteobacteria</taxon>
        <taxon>Aeromonadales</taxon>
        <taxon>Aeromonadaceae</taxon>
        <taxon>Aeromonas</taxon>
    </lineage>
</organism>
<dbReference type="PRINTS" id="PR01576">
    <property type="entry name" value="PDEFORMYLASE"/>
</dbReference>
<accession>A0AAN1QED6</accession>
<dbReference type="GO" id="GO:0006412">
    <property type="term" value="P:translation"/>
    <property type="evidence" value="ECO:0007669"/>
    <property type="project" value="UniProtKB-UniRule"/>
</dbReference>
<dbReference type="NCBIfam" id="NF001159">
    <property type="entry name" value="PRK00150.1-3"/>
    <property type="match status" value="1"/>
</dbReference>
<feature type="binding site" evidence="2">
    <location>
        <position position="200"/>
    </location>
    <ligand>
        <name>Fe cation</name>
        <dbReference type="ChEBI" id="CHEBI:24875"/>
    </ligand>
</feature>
<protein>
    <recommendedName>
        <fullName evidence="2">Peptide deformylase</fullName>
        <shortName evidence="2">PDF</shortName>
        <ecNumber evidence="2">3.5.1.88</ecNumber>
    </recommendedName>
    <alternativeName>
        <fullName evidence="2">Polypeptide deformylase</fullName>
    </alternativeName>
</protein>
<evidence type="ECO:0000256" key="2">
    <source>
        <dbReference type="HAMAP-Rule" id="MF_00163"/>
    </source>
</evidence>
<dbReference type="SUPFAM" id="SSF56420">
    <property type="entry name" value="Peptide deformylase"/>
    <property type="match status" value="1"/>
</dbReference>
<keyword evidence="2" id="KW-0408">Iron</keyword>
<dbReference type="NCBIfam" id="TIGR00079">
    <property type="entry name" value="pept_deformyl"/>
    <property type="match status" value="1"/>
</dbReference>
<dbReference type="CDD" id="cd00487">
    <property type="entry name" value="Pep_deformylase"/>
    <property type="match status" value="1"/>
</dbReference>
<dbReference type="PANTHER" id="PTHR10458:SF22">
    <property type="entry name" value="PEPTIDE DEFORMYLASE"/>
    <property type="match status" value="1"/>
</dbReference>
<evidence type="ECO:0000313" key="3">
    <source>
        <dbReference type="EMBL" id="AYV37441.1"/>
    </source>
</evidence>
<keyword evidence="2" id="KW-0479">Metal-binding</keyword>
<keyword evidence="2 3" id="KW-0378">Hydrolase</keyword>
<dbReference type="Gene3D" id="3.90.45.10">
    <property type="entry name" value="Peptide deformylase"/>
    <property type="match status" value="1"/>
</dbReference>
<comment type="catalytic activity">
    <reaction evidence="2">
        <text>N-terminal N-formyl-L-methionyl-[peptide] + H2O = N-terminal L-methionyl-[peptide] + formate</text>
        <dbReference type="Rhea" id="RHEA:24420"/>
        <dbReference type="Rhea" id="RHEA-COMP:10639"/>
        <dbReference type="Rhea" id="RHEA-COMP:10640"/>
        <dbReference type="ChEBI" id="CHEBI:15377"/>
        <dbReference type="ChEBI" id="CHEBI:15740"/>
        <dbReference type="ChEBI" id="CHEBI:49298"/>
        <dbReference type="ChEBI" id="CHEBI:64731"/>
        <dbReference type="EC" id="3.5.1.88"/>
    </reaction>
</comment>
<keyword evidence="2" id="KW-0648">Protein biosynthesis</keyword>
<sequence length="234" mass="26243">MGIELVDVPQSEFELVFTAVKQGIFPYVESLFGWDDQFQRERLASSYLPQWFSWILHGGERIGLLCSKPYEDAQHVHLLIIFPQYQGRQLGAVVQGLIDDMLETLYATENGIGLAATQVGRKEAIVIIDLSESRDQPLVLINPQLISGTDKVLGQEGCLSVPDYYADVERYSSVVVSALDRKGNPITIESSDFLAIVMQHEIDHLDGNLFIDYLSPLKRQMALKRVKKSLKSAS</sequence>
<dbReference type="PANTHER" id="PTHR10458">
    <property type="entry name" value="PEPTIDE DEFORMYLASE"/>
    <property type="match status" value="1"/>
</dbReference>
<dbReference type="AlphaFoldDB" id="A0AAN1QED6"/>
<comment type="cofactor">
    <cofactor evidence="2">
        <name>Fe(2+)</name>
        <dbReference type="ChEBI" id="CHEBI:29033"/>
    </cofactor>
    <text evidence="2">Binds 1 Fe(2+) ion.</text>
</comment>
<feature type="active site" evidence="2">
    <location>
        <position position="201"/>
    </location>
</feature>
<reference evidence="3 4" key="1">
    <citation type="submission" date="2018-11" db="EMBL/GenBank/DDBJ databases">
        <title>Complete genome sequence of multidrug-resistant Aeromonas veronii strain MS-18-37.</title>
        <authorList>
            <person name="Abdelhamed H."/>
            <person name="Lawrence M."/>
            <person name="Waldbieser G."/>
        </authorList>
    </citation>
    <scope>NUCLEOTIDE SEQUENCE [LARGE SCALE GENOMIC DNA]</scope>
    <source>
        <strain evidence="3 4">MS-18-37</strain>
    </source>
</reference>
<dbReference type="GO" id="GO:0046872">
    <property type="term" value="F:metal ion binding"/>
    <property type="evidence" value="ECO:0007669"/>
    <property type="project" value="UniProtKB-KW"/>
</dbReference>
<dbReference type="InterPro" id="IPR036821">
    <property type="entry name" value="Peptide_deformylase_sf"/>
</dbReference>
<dbReference type="HAMAP" id="MF_00163">
    <property type="entry name" value="Pep_deformylase"/>
    <property type="match status" value="1"/>
</dbReference>
<feature type="binding site" evidence="2">
    <location>
        <position position="204"/>
    </location>
    <ligand>
        <name>Fe cation</name>
        <dbReference type="ChEBI" id="CHEBI:24875"/>
    </ligand>
</feature>
<comment type="similarity">
    <text evidence="1 2">Belongs to the polypeptide deformylase family.</text>
</comment>
<dbReference type="SUPFAM" id="SSF55729">
    <property type="entry name" value="Acyl-CoA N-acyltransferases (Nat)"/>
    <property type="match status" value="1"/>
</dbReference>
<name>A0AAN1QED6_AERVE</name>
<comment type="function">
    <text evidence="2">Removes the formyl group from the N-terminal Met of newly synthesized proteins. Requires at least a dipeptide for an efficient rate of reaction. N-terminal L-methionine is a prerequisite for activity but the enzyme has broad specificity at other positions.</text>
</comment>
<evidence type="ECO:0000313" key="4">
    <source>
        <dbReference type="Proteomes" id="UP000267614"/>
    </source>
</evidence>
<dbReference type="EMBL" id="CP033604">
    <property type="protein sequence ID" value="AYV37441.1"/>
    <property type="molecule type" value="Genomic_DNA"/>
</dbReference>
<dbReference type="GO" id="GO:0042586">
    <property type="term" value="F:peptide deformylase activity"/>
    <property type="evidence" value="ECO:0007669"/>
    <property type="project" value="UniProtKB-UniRule"/>
</dbReference>
<dbReference type="Proteomes" id="UP000267614">
    <property type="component" value="Chromosome"/>
</dbReference>
<gene>
    <name evidence="2" type="primary">def</name>
    <name evidence="3" type="ORF">EFI48_11760</name>
</gene>
<feature type="binding site" evidence="2">
    <location>
        <position position="158"/>
    </location>
    <ligand>
        <name>Fe cation</name>
        <dbReference type="ChEBI" id="CHEBI:24875"/>
    </ligand>
</feature>